<dbReference type="InParanoid" id="W7XKE3"/>
<gene>
    <name evidence="3" type="ORF">TTHERM_000028467</name>
</gene>
<dbReference type="GeneID" id="24436869"/>
<organism evidence="3 4">
    <name type="scientific">Tetrahymena thermophila (strain SB210)</name>
    <dbReference type="NCBI Taxonomy" id="312017"/>
    <lineage>
        <taxon>Eukaryota</taxon>
        <taxon>Sar</taxon>
        <taxon>Alveolata</taxon>
        <taxon>Ciliophora</taxon>
        <taxon>Intramacronucleata</taxon>
        <taxon>Oligohymenophorea</taxon>
        <taxon>Hymenostomatida</taxon>
        <taxon>Tetrahymenina</taxon>
        <taxon>Tetrahymenidae</taxon>
        <taxon>Tetrahymena</taxon>
    </lineage>
</organism>
<feature type="compositionally biased region" description="Acidic residues" evidence="1">
    <location>
        <begin position="2520"/>
        <end position="2530"/>
    </location>
</feature>
<proteinExistence type="predicted"/>
<evidence type="ECO:0000256" key="2">
    <source>
        <dbReference type="SAM" id="Phobius"/>
    </source>
</evidence>
<feature type="transmembrane region" description="Helical" evidence="2">
    <location>
        <begin position="647"/>
        <end position="664"/>
    </location>
</feature>
<feature type="transmembrane region" description="Helical" evidence="2">
    <location>
        <begin position="1014"/>
        <end position="1042"/>
    </location>
</feature>
<dbReference type="KEGG" id="tet:TTHERM_000028467"/>
<feature type="transmembrane region" description="Helical" evidence="2">
    <location>
        <begin position="3908"/>
        <end position="3934"/>
    </location>
</feature>
<feature type="region of interest" description="Disordered" evidence="1">
    <location>
        <begin position="1"/>
        <end position="40"/>
    </location>
</feature>
<feature type="compositionally biased region" description="Polar residues" evidence="1">
    <location>
        <begin position="45"/>
        <end position="54"/>
    </location>
</feature>
<dbReference type="Proteomes" id="UP000009168">
    <property type="component" value="Unassembled WGS sequence"/>
</dbReference>
<evidence type="ECO:0000313" key="3">
    <source>
        <dbReference type="EMBL" id="EWS74829.1"/>
    </source>
</evidence>
<sequence length="3994" mass="463607">MKQNQQGKEQFTQELAIQKSNSQYNKDFQDGKLDKASQGTNQITEQNKLLSHQSEQNKDSISLRGDNTNNLINLSQHEKQLDKSVIQHIYVQDEEIKASRNQLINQRKVVQRKIETFDRLAYYKKKMIKKSRKLQKSLYSVLFKRKLFRIILLLAIEAVVLALIIAFFNILGYNRGQIQIYASDQVEIQVNKCVIKIIDYDNKDKIDLNYLSRASLPSTIDGDILMVYSFPDIQPYKKDYSFSQQNSKKTFSFSNNANYKSCEIAFYVYQNIQLTNLSINCQEQQCDILIDSSNISFTSLSIQGPQVYLNSPKLIAQSLQFLTFQGNFEVNNFQFSNASVETSEGDIIVQSLQGITATVQLTNKYYCVSTYSLTPIQNTITSNPASCTNVFPYGTTDYDPKNVIAERCIQGSITIPSNIGGNQNLIAKNTFGNLFINVLEKIGQAADQIPNGQYVYDSSVYGKNGDQIQFSTNSQSRLNDQMVSASNPNVYDPIFIMRFGSSQIESNTYSQWQLTYNPAYSYFRPFWLGTLTLSLLNSQRYENQFVLAPGFCPYVNSLSQNRLNTVKQLLQQQFKSQQNSAYFIFSLAWQPSISLPPIKFTQSDTYSSLRDTSLSDNYVDDWIQFNKNNDGTVSINYLSISQSGKNFVYVYIYMNGIIIIKGVLEAAIIVSFILASIVGLVLIVGIVYVINVNYIYLLDHISNIDIYSKIIDSQQNQNEKGINSDEELEDQKEEELAHQQVLEQVKQKDVLKIEYTIKGILKLFFNLILLSPPLSAYIDQVVILFYKARQNSISEFYKLLFKEVQINEKASDDIIHNLEKDSIVGSELKGLYEKYCYLNQVLERKLDEEESIIQLRKRGFKIMNKYDALIQSYSYIKYNGKIVTISDTQNKDSLQLFIESSCTLTKFPNDTIDSISFEQFYSDFCIMNHIPKQSISEGQLQRDYGVETKYDPLQVIERDPSYNLLNKKKMFIIDKKRVNNTFKLLLSKNLQGKQYQTDEMEEVKKELFSPDFWWFYDAVTVLAHLGSVVILGCPFIVLIIFIRMLQSNYSSVPIQRLIYSYDILEEPSSIPYKLMSDSNGIAIIVIISIIFLVLSSFDLVHYYIFMTIPQERQFQDYNKSSQVRKLASKIMWVLALLVLYGIGVYLSLIGTWLILSAIINPNAFLPYATSAATFLTLVARKYQMLKRILDQGVKLLTDYLKGLAEKQFKDMLKKLDIGGKVDQLVPTDQIKRLCQEASSYGLIDQKLAENIQDNIEMMVRDPEAVAHLGNEVLKIAQDPKQYALSIMEKLEEKAKLQLEQQLKQYLPIMAQSLTQLLFSILSNQKARLKTELGTVLSDLNLEIQNKFQKNVDKKIMNQLELLQGPILKLLFECLSSDNQNRKQKVNAILQQVSYYISSLVLQKYPYSEEQYNAFKQAERALDIDVNIQKKKGGYDFKQLLQSKLKELDNNVVTINEQMVQKAIKTIFEGMYNIFNEGLKNNVEGMLKEFIKILQKFQSMPVYGNIEELSKFANLLNLVIEAFTNFKSLSRSEILSVLKKFIQDSKIEDKFNICQFSIIDFCDFLLLIIGSFNQEQKTPHVNQIREIFTSIFKDTKFANQTDIKRMSSIVAFFILGFRSNLQNIPVDVIKDLFEWLREKLKDNESEYKLNEFIKLILDNTGNNKGNTSQKNLILIQNLLSLFEKIYNNKIGQIENMQVNSQRIYGVSKEFSKFFLSILFFKNKNSINQSDWDKIIQQKHFSIICQKMRMSPEDLSGLIQFILNQKTMPQYSSFIRMIQNQYKIDKKAIKKLNQIINFVLSTDDYDIYEVFSELDMEKNIEFKISQSNKETLKKMHFEDFKLILQFHRGKYEFDQFESQITQVLEFNFTDFKEYITNNAVGKNKSTCILNFIKQIKFTNQALSYMMNNIQLGQITHQQIVQLIKLLKIGEDQGVDSKVANLFGRLVSLKNLNIANITSSSTIFKEQVQNVASIINLDERIVQTFLQLIFCPDDKLYESLNDCFQMQISGINYNQFINHCVHNLKEINDYQNQLAKINEIIFKNKIPLDLLKSIVVDMQIPQTIETVQFFLQLTNQKIPKSINSFVKFVFNSQQQSEKQEFIKLIQQNENNFLGVQGLVDIFTSTKNSVKLQVLLQYFADSENDYFLLIACMFCYLEGKSDGILLRIFDGQNNQNQILKLTIEQYLSRKLDIKIEFFQAFQAIFCSNTQQFSSAFIKFFRQVDYQEQRLIKEVTQKRIKANQIGPNEQSDTKTKIYLEIIKSKTKTTFQQNQNQQENFINNVTVSDKEVEQYINLSRGLPINTSFFSRELNIPLDVVEFFQYIYSIKSASDYQSINKVFEEMKNSSSVIQVLRSINLDLKDLKNCIKLLYQMIEVQEAQQLQESLNLPSTVNIEALQNLLLLDQDFDDSTNLETNKKMLTNSLNQNAIHKSFEIKTYWSSLIFCLTKNFVLLEAFVNKNNLLKLALSGNPQLLSIFQGFIGVIQKRQCELPIDKIYQDIYQLYQREIKKKQKEENNQDYLDYFGEDDDDDEELNDNKYQQSEEKNKSVIEIEKSNKFEYALYLLYKELQLSPVWILLMSGDVFAWDYYILRYYYTYKYYKAYQINPVISLILILQLRQTATIVKEFISYLEYYIQINKKYSEKGESQEYQQIGNKILEFQGEYLYNLIIKNASKATELAQACQFPQIILNSIAEEEFNTITDEKEKKNYSKNDINKLFERAAQKYIEEIEKNKQSYYDFIHGLYFGVDKICFRQPKNVLKKKKNLNLSQSLESNGVVHLLLISTLTQLQDSSKFIFSYNDKGQDHLIQVSYEIDFLLTTFDIFFFMKLQNPNFQKFYMHPIIGLCCGFNLDGNEILSHSPIPPIANPEFRSMLIFQRNLEDLNNYKMNYIESIFQDFGQIVQEIAKEDPLLILQKPSQQKIKRFSSNFFSVLNFTVRTDKSKQYMDRLIDEFDSFIESQYMISPNKKFFKLNSLKIEEQNESISISSDALAKEENSYLEFVQSPNASTLLGFFKQDYECLYTNNFMIQNYQEDLKLFVNILQLSGSLWSSFNKKIDQETFSRQIAQVTQFMNSNKKSILQITSLFFDTTEYDLSTISESMNISPKLLKNFAKVFLDKYNFDVKDFEQLLSQTNYSETNKTVIRNIISINNGWLDTMMELTKFSPLFQYSQGYQIFYQLLYSFDHLSIQSQKTEPNKINIANLILLSPDSQENRLMLQKIVFRLCKEVIKEQVKKAKSKNDQLFVQKYSHLLEEEKNKEKNEFMIQAMNNIIDNSWKFLFEKKEELINQFMSYAFNLSENQVKLFKVLTIFKPNLHKLQQKEINSIIQDPSIKKGFETLQQFGLIQKDIRKQYFDLILGITSQRGLLALNSLISLQDADKVFGQNSSKIFNEEGEQDQIKNKYQNIHSSLILKSLYLWKKISATNCTHQKLKDEEILQQIANTLTFLTAHIVDILESKANVQNNNTISVSMDKGDYNYKNLIKQFNSYLENASYDISFIDDLEVVKTSDKTSIANVVQSYCYFADQLSSTDISSYLTTFFIADIYTVIGKKHPIPEFMMQILEFFIQGQNAHGFENYFLSTDQNSFFYQLFQKDGQFDETSKNFSKFFYYFTKIILTYQLQISKEEKNKQLNQDFLNFLETCFNIVTNTGVPQFLKDAFNILQSGETKNSEKILKDLIYFLVKKSQLKEYLNINKDDNQISQKFYLIFKLLLTIFNSPTITLQDQTIVQSLTQLILIAGEQFVSQELVKSMIGLIQGDISNIFTLIGQFNLLNQNDLKTVQEFVSMTQKLAVFQSRSSLEQIKITPQKVLDDQTKDILKRLNEGKINVQDIFRALVSQEGQNGMINIDTFCTFINRIGIYLSQHRANEIFAIIKKTGTLSSQKQQFLLSEEEFERAFEYVNTKKISMSLEKLGISAALLALSLGTLILILVLLFVFIFLGIQAFTLGGTFGAIINSIIPMAAATGAASSQEDKSSNLNEKNIQNVIKETEQILNSKQL</sequence>
<feature type="transmembrane region" description="Helical" evidence="2">
    <location>
        <begin position="1081"/>
        <end position="1105"/>
    </location>
</feature>
<feature type="transmembrane region" description="Helical" evidence="2">
    <location>
        <begin position="1126"/>
        <end position="1146"/>
    </location>
</feature>
<feature type="transmembrane region" description="Helical" evidence="2">
    <location>
        <begin position="669"/>
        <end position="690"/>
    </location>
</feature>
<dbReference type="EMBL" id="GG662720">
    <property type="protein sequence ID" value="EWS74829.1"/>
    <property type="molecule type" value="Genomic_DNA"/>
</dbReference>
<keyword evidence="2" id="KW-0812">Transmembrane</keyword>
<evidence type="ECO:0000313" key="4">
    <source>
        <dbReference type="Proteomes" id="UP000009168"/>
    </source>
</evidence>
<keyword evidence="4" id="KW-1185">Reference proteome</keyword>
<feature type="transmembrane region" description="Helical" evidence="2">
    <location>
        <begin position="3940"/>
        <end position="3963"/>
    </location>
</feature>
<name>W7XKE3_TETTS</name>
<dbReference type="RefSeq" id="XP_012652542.1">
    <property type="nucleotide sequence ID" value="XM_012797088.1"/>
</dbReference>
<feature type="compositionally biased region" description="Polar residues" evidence="1">
    <location>
        <begin position="1"/>
        <end position="26"/>
    </location>
</feature>
<evidence type="ECO:0000256" key="1">
    <source>
        <dbReference type="SAM" id="MobiDB-lite"/>
    </source>
</evidence>
<feature type="transmembrane region" description="Helical" evidence="2">
    <location>
        <begin position="147"/>
        <end position="171"/>
    </location>
</feature>
<dbReference type="OrthoDB" id="302955at2759"/>
<protein>
    <submittedName>
        <fullName evidence="3">Phage head-tail adaptor family protein, putative</fullName>
    </submittedName>
</protein>
<keyword evidence="2" id="KW-0472">Membrane</keyword>
<feature type="region of interest" description="Disordered" evidence="1">
    <location>
        <begin position="45"/>
        <end position="64"/>
    </location>
</feature>
<keyword evidence="2" id="KW-1133">Transmembrane helix</keyword>
<accession>W7XKE3</accession>
<reference evidence="4" key="1">
    <citation type="journal article" date="2006" name="PLoS Biol.">
        <title>Macronuclear genome sequence of the ciliate Tetrahymena thermophila, a model eukaryote.</title>
        <authorList>
            <person name="Eisen J.A."/>
            <person name="Coyne R.S."/>
            <person name="Wu M."/>
            <person name="Wu D."/>
            <person name="Thiagarajan M."/>
            <person name="Wortman J.R."/>
            <person name="Badger J.H."/>
            <person name="Ren Q."/>
            <person name="Amedeo P."/>
            <person name="Jones K.M."/>
            <person name="Tallon L.J."/>
            <person name="Delcher A.L."/>
            <person name="Salzberg S.L."/>
            <person name="Silva J.C."/>
            <person name="Haas B.J."/>
            <person name="Majoros W.H."/>
            <person name="Farzad M."/>
            <person name="Carlton J.M."/>
            <person name="Smith R.K. Jr."/>
            <person name="Garg J."/>
            <person name="Pearlman R.E."/>
            <person name="Karrer K.M."/>
            <person name="Sun L."/>
            <person name="Manning G."/>
            <person name="Elde N.C."/>
            <person name="Turkewitz A.P."/>
            <person name="Asai D.J."/>
            <person name="Wilkes D.E."/>
            <person name="Wang Y."/>
            <person name="Cai H."/>
            <person name="Collins K."/>
            <person name="Stewart B.A."/>
            <person name="Lee S.R."/>
            <person name="Wilamowska K."/>
            <person name="Weinberg Z."/>
            <person name="Ruzzo W.L."/>
            <person name="Wloga D."/>
            <person name="Gaertig J."/>
            <person name="Frankel J."/>
            <person name="Tsao C.-C."/>
            <person name="Gorovsky M.A."/>
            <person name="Keeling P.J."/>
            <person name="Waller R.F."/>
            <person name="Patron N.J."/>
            <person name="Cherry J.M."/>
            <person name="Stover N.A."/>
            <person name="Krieger C.J."/>
            <person name="del Toro C."/>
            <person name="Ryder H.F."/>
            <person name="Williamson S.C."/>
            <person name="Barbeau R.A."/>
            <person name="Hamilton E.P."/>
            <person name="Orias E."/>
        </authorList>
    </citation>
    <scope>NUCLEOTIDE SEQUENCE [LARGE SCALE GENOMIC DNA]</scope>
    <source>
        <strain evidence="4">SB210</strain>
    </source>
</reference>
<feature type="region of interest" description="Disordered" evidence="1">
    <location>
        <begin position="2517"/>
        <end position="2538"/>
    </location>
</feature>